<keyword evidence="2 5" id="KW-0689">Ribosomal protein</keyword>
<evidence type="ECO:0000256" key="6">
    <source>
        <dbReference type="RuleBase" id="RU003631"/>
    </source>
</evidence>
<dbReference type="InterPro" id="IPR001865">
    <property type="entry name" value="Ribosomal_uS2"/>
</dbReference>
<dbReference type="PANTHER" id="PTHR12534:SF0">
    <property type="entry name" value="SMALL RIBOSOMAL SUBUNIT PROTEIN US2M"/>
    <property type="match status" value="1"/>
</dbReference>
<reference evidence="7 8" key="1">
    <citation type="journal article" date="2016" name="Nat. Commun.">
        <title>Thousands of microbial genomes shed light on interconnected biogeochemical processes in an aquifer system.</title>
        <authorList>
            <person name="Anantharaman K."/>
            <person name="Brown C.T."/>
            <person name="Hug L.A."/>
            <person name="Sharon I."/>
            <person name="Castelle C.J."/>
            <person name="Probst A.J."/>
            <person name="Thomas B.C."/>
            <person name="Singh A."/>
            <person name="Wilkins M.J."/>
            <person name="Karaoz U."/>
            <person name="Brodie E.L."/>
            <person name="Williams K.H."/>
            <person name="Hubbard S.S."/>
            <person name="Banfield J.F."/>
        </authorList>
    </citation>
    <scope>NUCLEOTIDE SEQUENCE [LARGE SCALE GENOMIC DNA]</scope>
</reference>
<evidence type="ECO:0000313" key="7">
    <source>
        <dbReference type="EMBL" id="OHA04199.1"/>
    </source>
</evidence>
<dbReference type="NCBIfam" id="TIGR01011">
    <property type="entry name" value="rpsB_bact"/>
    <property type="match status" value="1"/>
</dbReference>
<comment type="similarity">
    <text evidence="1 5 6">Belongs to the universal ribosomal protein uS2 family.</text>
</comment>
<sequence>MVAEQAVSAPDPELEAMVKAGVHLGHAKSKDHPSMKGHIFGVRNTVSVLDLTATKTALARAEAFLKDRVSKGGLILLVGTSPVARKVILDLAERTRMPYFTERWIGGALTNFKVIAKRVEHLQTLEREKASGEFEKYTKKERSMRDQEIERLKKNFDGLRMLSRMPDAVVVIDTTHDTTAVSEARRMKIPLVALCDTNADASKIDYAIPANDDALSAVRYMTERIGAAIEEGLRMGIVNQEARAKEKESQPSGANQ</sequence>
<dbReference type="PRINTS" id="PR00395">
    <property type="entry name" value="RIBOSOMALS2"/>
</dbReference>
<dbReference type="EMBL" id="MHQM01000010">
    <property type="protein sequence ID" value="OHA04199.1"/>
    <property type="molecule type" value="Genomic_DNA"/>
</dbReference>
<organism evidence="7 8">
    <name type="scientific">Candidatus Sungbacteria bacterium RIFCSPHIGHO2_02_FULL_52_23</name>
    <dbReference type="NCBI Taxonomy" id="1802274"/>
    <lineage>
        <taxon>Bacteria</taxon>
        <taxon>Candidatus Sungiibacteriota</taxon>
    </lineage>
</organism>
<comment type="caution">
    <text evidence="7">The sequence shown here is derived from an EMBL/GenBank/DDBJ whole genome shotgun (WGS) entry which is preliminary data.</text>
</comment>
<keyword evidence="3 5" id="KW-0687">Ribonucleoprotein</keyword>
<dbReference type="Proteomes" id="UP000178510">
    <property type="component" value="Unassembled WGS sequence"/>
</dbReference>
<proteinExistence type="inferred from homology"/>
<name>A0A1G2L0J5_9BACT</name>
<dbReference type="PROSITE" id="PS00963">
    <property type="entry name" value="RIBOSOMAL_S2_2"/>
    <property type="match status" value="1"/>
</dbReference>
<gene>
    <name evidence="5" type="primary">rpsB</name>
    <name evidence="7" type="ORF">A3J58_01180</name>
</gene>
<evidence type="ECO:0000313" key="8">
    <source>
        <dbReference type="Proteomes" id="UP000178510"/>
    </source>
</evidence>
<dbReference type="InterPro" id="IPR023591">
    <property type="entry name" value="Ribosomal_uS2_flav_dom_sf"/>
</dbReference>
<dbReference type="InterPro" id="IPR018130">
    <property type="entry name" value="Ribosomal_uS2_CS"/>
</dbReference>
<dbReference type="SUPFAM" id="SSF52313">
    <property type="entry name" value="Ribosomal protein S2"/>
    <property type="match status" value="1"/>
</dbReference>
<dbReference type="Gene3D" id="3.40.50.10490">
    <property type="entry name" value="Glucose-6-phosphate isomerase like protein, domain 1"/>
    <property type="match status" value="1"/>
</dbReference>
<dbReference type="GO" id="GO:0006412">
    <property type="term" value="P:translation"/>
    <property type="evidence" value="ECO:0007669"/>
    <property type="project" value="UniProtKB-UniRule"/>
</dbReference>
<dbReference type="InterPro" id="IPR005706">
    <property type="entry name" value="Ribosomal_uS2_bac/mit/plastid"/>
</dbReference>
<dbReference type="FunFam" id="1.10.287.610:FF:000001">
    <property type="entry name" value="30S ribosomal protein S2"/>
    <property type="match status" value="1"/>
</dbReference>
<dbReference type="Gene3D" id="1.10.287.610">
    <property type="entry name" value="Helix hairpin bin"/>
    <property type="match status" value="1"/>
</dbReference>
<evidence type="ECO:0000256" key="1">
    <source>
        <dbReference type="ARBA" id="ARBA00006242"/>
    </source>
</evidence>
<dbReference type="GO" id="GO:0003735">
    <property type="term" value="F:structural constituent of ribosome"/>
    <property type="evidence" value="ECO:0007669"/>
    <property type="project" value="InterPro"/>
</dbReference>
<evidence type="ECO:0000256" key="2">
    <source>
        <dbReference type="ARBA" id="ARBA00022980"/>
    </source>
</evidence>
<evidence type="ECO:0000256" key="5">
    <source>
        <dbReference type="HAMAP-Rule" id="MF_00291"/>
    </source>
</evidence>
<evidence type="ECO:0000256" key="4">
    <source>
        <dbReference type="ARBA" id="ARBA00035256"/>
    </source>
</evidence>
<dbReference type="Pfam" id="PF00318">
    <property type="entry name" value="Ribosomal_S2"/>
    <property type="match status" value="1"/>
</dbReference>
<dbReference type="GO" id="GO:0015935">
    <property type="term" value="C:small ribosomal subunit"/>
    <property type="evidence" value="ECO:0007669"/>
    <property type="project" value="InterPro"/>
</dbReference>
<dbReference type="AlphaFoldDB" id="A0A1G2L0J5"/>
<evidence type="ECO:0000256" key="3">
    <source>
        <dbReference type="ARBA" id="ARBA00023274"/>
    </source>
</evidence>
<protein>
    <recommendedName>
        <fullName evidence="4 5">Small ribosomal subunit protein uS2</fullName>
    </recommendedName>
</protein>
<dbReference type="HAMAP" id="MF_00291_B">
    <property type="entry name" value="Ribosomal_uS2_B"/>
    <property type="match status" value="1"/>
</dbReference>
<accession>A0A1G2L0J5</accession>
<dbReference type="CDD" id="cd01425">
    <property type="entry name" value="RPS2"/>
    <property type="match status" value="1"/>
</dbReference>
<dbReference type="PROSITE" id="PS00962">
    <property type="entry name" value="RIBOSOMAL_S2_1"/>
    <property type="match status" value="1"/>
</dbReference>
<dbReference type="PANTHER" id="PTHR12534">
    <property type="entry name" value="30S RIBOSOMAL PROTEIN S2 PROKARYOTIC AND ORGANELLAR"/>
    <property type="match status" value="1"/>
</dbReference>
<dbReference type="STRING" id="1802274.A3J58_01180"/>